<reference evidence="1" key="1">
    <citation type="journal article" date="2021" name="Nat. Commun.">
        <title>Genetic determinants of endophytism in the Arabidopsis root mycobiome.</title>
        <authorList>
            <person name="Mesny F."/>
            <person name="Miyauchi S."/>
            <person name="Thiergart T."/>
            <person name="Pickel B."/>
            <person name="Atanasova L."/>
            <person name="Karlsson M."/>
            <person name="Huettel B."/>
            <person name="Barry K.W."/>
            <person name="Haridas S."/>
            <person name="Chen C."/>
            <person name="Bauer D."/>
            <person name="Andreopoulos W."/>
            <person name="Pangilinan J."/>
            <person name="LaButti K."/>
            <person name="Riley R."/>
            <person name="Lipzen A."/>
            <person name="Clum A."/>
            <person name="Drula E."/>
            <person name="Henrissat B."/>
            <person name="Kohler A."/>
            <person name="Grigoriev I.V."/>
            <person name="Martin F.M."/>
            <person name="Hacquard S."/>
        </authorList>
    </citation>
    <scope>NUCLEOTIDE SEQUENCE</scope>
    <source>
        <strain evidence="1">FSSC 5 MPI-SDFR-AT-0091</strain>
    </source>
</reference>
<evidence type="ECO:0000313" key="1">
    <source>
        <dbReference type="EMBL" id="KAH7274424.1"/>
    </source>
</evidence>
<name>A0A9P9L554_FUSSL</name>
<evidence type="ECO:0000313" key="2">
    <source>
        <dbReference type="Proteomes" id="UP000736672"/>
    </source>
</evidence>
<organism evidence="1 2">
    <name type="scientific">Fusarium solani</name>
    <name type="common">Filamentous fungus</name>
    <dbReference type="NCBI Taxonomy" id="169388"/>
    <lineage>
        <taxon>Eukaryota</taxon>
        <taxon>Fungi</taxon>
        <taxon>Dikarya</taxon>
        <taxon>Ascomycota</taxon>
        <taxon>Pezizomycotina</taxon>
        <taxon>Sordariomycetes</taxon>
        <taxon>Hypocreomycetidae</taxon>
        <taxon>Hypocreales</taxon>
        <taxon>Nectriaceae</taxon>
        <taxon>Fusarium</taxon>
        <taxon>Fusarium solani species complex</taxon>
    </lineage>
</organism>
<sequence length="158" mass="17167">MLIIHSICSARGLLAWSPARSHTSGLDAKRHIQLVPRCRARLARLTSLPTRASESRLERTEQVRHYTQASSSRHPIHGWLKLVFESLLQFYATPSLFLQLPQGPCNISYGWPHTVGSNGGAEEVPSPPGQGSNSTVKRIAVSVCCCCSLCVLSSSASS</sequence>
<dbReference type="EMBL" id="JAGTJS010000002">
    <property type="protein sequence ID" value="KAH7274424.1"/>
    <property type="molecule type" value="Genomic_DNA"/>
</dbReference>
<gene>
    <name evidence="1" type="ORF">B0J15DRAFT_129289</name>
</gene>
<dbReference type="AlphaFoldDB" id="A0A9P9L554"/>
<dbReference type="Proteomes" id="UP000736672">
    <property type="component" value="Unassembled WGS sequence"/>
</dbReference>
<keyword evidence="2" id="KW-1185">Reference proteome</keyword>
<accession>A0A9P9L554</accession>
<protein>
    <submittedName>
        <fullName evidence="1">Uncharacterized protein</fullName>
    </submittedName>
</protein>
<proteinExistence type="predicted"/>
<comment type="caution">
    <text evidence="1">The sequence shown here is derived from an EMBL/GenBank/DDBJ whole genome shotgun (WGS) entry which is preliminary data.</text>
</comment>